<sequence length="156" mass="17260">MKKITIIICSLVVIAAVIFLYTAFKPAAVDKEIASVIYSTEEGVEKQSVVQLVGNVQRHSFSSRVFQGRLTVDHDLAYDVKLSESGSGFFGTIVSFNSDKSIQTKGTVYASKELDRVWIWLDELDKRYNMENGYIAGPASTQAEANEIARSLIEGQ</sequence>
<dbReference type="Proteomes" id="UP000249522">
    <property type="component" value="Unassembled WGS sequence"/>
</dbReference>
<keyword evidence="1" id="KW-0812">Transmembrane</keyword>
<reference evidence="2 3" key="1">
    <citation type="submission" date="2018-06" db="EMBL/GenBank/DDBJ databases">
        <title>Paenibacillus imtechensis sp. nov.</title>
        <authorList>
            <person name="Pinnaka A.K."/>
            <person name="Singh H."/>
            <person name="Kaur M."/>
        </authorList>
    </citation>
    <scope>NUCLEOTIDE SEQUENCE [LARGE SCALE GENOMIC DNA]</scope>
    <source>
        <strain evidence="2 3">SMB1</strain>
    </source>
</reference>
<keyword evidence="3" id="KW-1185">Reference proteome</keyword>
<evidence type="ECO:0000313" key="2">
    <source>
        <dbReference type="EMBL" id="PZD97332.1"/>
    </source>
</evidence>
<evidence type="ECO:0000256" key="1">
    <source>
        <dbReference type="SAM" id="Phobius"/>
    </source>
</evidence>
<feature type="transmembrane region" description="Helical" evidence="1">
    <location>
        <begin position="7"/>
        <end position="24"/>
    </location>
</feature>
<dbReference type="OrthoDB" id="2615845at2"/>
<dbReference type="AlphaFoldDB" id="A0A2W1LQV0"/>
<accession>A0A2W1LQV0</accession>
<comment type="caution">
    <text evidence="2">The sequence shown here is derived from an EMBL/GenBank/DDBJ whole genome shotgun (WGS) entry which is preliminary data.</text>
</comment>
<dbReference type="RefSeq" id="WP_111145190.1">
    <property type="nucleotide sequence ID" value="NZ_QKRB01000028.1"/>
</dbReference>
<dbReference type="EMBL" id="QKRB01000028">
    <property type="protein sequence ID" value="PZD97332.1"/>
    <property type="molecule type" value="Genomic_DNA"/>
</dbReference>
<proteinExistence type="predicted"/>
<evidence type="ECO:0000313" key="3">
    <source>
        <dbReference type="Proteomes" id="UP000249522"/>
    </source>
</evidence>
<gene>
    <name evidence="2" type="ORF">DNH61_02990</name>
</gene>
<keyword evidence="1" id="KW-0472">Membrane</keyword>
<keyword evidence="1" id="KW-1133">Transmembrane helix</keyword>
<protein>
    <submittedName>
        <fullName evidence="2">Uncharacterized protein</fullName>
    </submittedName>
</protein>
<organism evidence="2 3">
    <name type="scientific">Paenibacillus sambharensis</name>
    <dbReference type="NCBI Taxonomy" id="1803190"/>
    <lineage>
        <taxon>Bacteria</taxon>
        <taxon>Bacillati</taxon>
        <taxon>Bacillota</taxon>
        <taxon>Bacilli</taxon>
        <taxon>Bacillales</taxon>
        <taxon>Paenibacillaceae</taxon>
        <taxon>Paenibacillus</taxon>
    </lineage>
</organism>
<name>A0A2W1LQV0_9BACL</name>